<dbReference type="Pfam" id="PF00583">
    <property type="entry name" value="Acetyltransf_1"/>
    <property type="match status" value="1"/>
</dbReference>
<dbReference type="InterPro" id="IPR000182">
    <property type="entry name" value="GNAT_dom"/>
</dbReference>
<gene>
    <name evidence="4" type="ORF">RP29_14220</name>
</gene>
<dbReference type="InterPro" id="IPR016181">
    <property type="entry name" value="Acyl_CoA_acyltransferase"/>
</dbReference>
<evidence type="ECO:0000256" key="1">
    <source>
        <dbReference type="ARBA" id="ARBA00022679"/>
    </source>
</evidence>
<comment type="caution">
    <text evidence="4">The sequence shown here is derived from an EMBL/GenBank/DDBJ whole genome shotgun (WGS) entry which is preliminary data.</text>
</comment>
<dbReference type="PATRIC" id="fig|80878.5.peg.2633"/>
<dbReference type="STRING" id="80878.RP29_14220"/>
<name>A0A0D7K6A0_9BURK</name>
<dbReference type="OrthoDB" id="9789603at2"/>
<dbReference type="EMBL" id="JXYQ01000049">
    <property type="protein sequence ID" value="KJA09871.1"/>
    <property type="molecule type" value="Genomic_DNA"/>
</dbReference>
<proteinExistence type="predicted"/>
<keyword evidence="1 4" id="KW-0808">Transferase</keyword>
<organism evidence="4 5">
    <name type="scientific">Acidovorax temperans</name>
    <dbReference type="NCBI Taxonomy" id="80878"/>
    <lineage>
        <taxon>Bacteria</taxon>
        <taxon>Pseudomonadati</taxon>
        <taxon>Pseudomonadota</taxon>
        <taxon>Betaproteobacteria</taxon>
        <taxon>Burkholderiales</taxon>
        <taxon>Comamonadaceae</taxon>
        <taxon>Acidovorax</taxon>
    </lineage>
</organism>
<protein>
    <submittedName>
        <fullName evidence="4">GCN5 family acetyltransferase</fullName>
    </submittedName>
</protein>
<dbReference type="InterPro" id="IPR050832">
    <property type="entry name" value="Bact_Acetyltransf"/>
</dbReference>
<dbReference type="CDD" id="cd04301">
    <property type="entry name" value="NAT_SF"/>
    <property type="match status" value="1"/>
</dbReference>
<reference evidence="4 5" key="1">
    <citation type="submission" date="2014-12" db="EMBL/GenBank/DDBJ databases">
        <title>Isolation of bacteria from lake water.</title>
        <authorList>
            <person name="Sheng K.-Y."/>
            <person name="Chin P.-S."/>
            <person name="Chan K.-G."/>
            <person name="Tan G.S."/>
        </authorList>
    </citation>
    <scope>NUCLEOTIDE SEQUENCE [LARGE SCALE GENOMIC DNA]</scope>
    <source>
        <strain evidence="4 5">KY4</strain>
    </source>
</reference>
<dbReference type="GO" id="GO:0016747">
    <property type="term" value="F:acyltransferase activity, transferring groups other than amino-acyl groups"/>
    <property type="evidence" value="ECO:0007669"/>
    <property type="project" value="InterPro"/>
</dbReference>
<evidence type="ECO:0000259" key="3">
    <source>
        <dbReference type="PROSITE" id="PS51186"/>
    </source>
</evidence>
<evidence type="ECO:0000313" key="5">
    <source>
        <dbReference type="Proteomes" id="UP000032566"/>
    </source>
</evidence>
<dbReference type="Gene3D" id="3.40.630.30">
    <property type="match status" value="1"/>
</dbReference>
<dbReference type="RefSeq" id="WP_044399697.1">
    <property type="nucleotide sequence ID" value="NZ_JXYQ01000049.1"/>
</dbReference>
<dbReference type="Proteomes" id="UP000032566">
    <property type="component" value="Unassembled WGS sequence"/>
</dbReference>
<sequence length="149" mass="16838">MNIRELRADDLAPLLGLYTHLHEHDDPLPSAPEVQAVWADALANPRIQYFGGWDGGQLISSCMPTIIPNLKRACRPFGVIENVVTQSAYRGQGWGRALLLRHALAHAWQARCYKVMLMTGRKDESTLRFYEQSGFERHGKQAFVARPPQ</sequence>
<dbReference type="PROSITE" id="PS51186">
    <property type="entry name" value="GNAT"/>
    <property type="match status" value="1"/>
</dbReference>
<evidence type="ECO:0000256" key="2">
    <source>
        <dbReference type="ARBA" id="ARBA00023315"/>
    </source>
</evidence>
<dbReference type="SUPFAM" id="SSF55729">
    <property type="entry name" value="Acyl-CoA N-acyltransferases (Nat)"/>
    <property type="match status" value="1"/>
</dbReference>
<dbReference type="AlphaFoldDB" id="A0A0D7K6A0"/>
<feature type="domain" description="N-acetyltransferase" evidence="3">
    <location>
        <begin position="1"/>
        <end position="149"/>
    </location>
</feature>
<accession>A0A0D7K6A0</accession>
<evidence type="ECO:0000313" key="4">
    <source>
        <dbReference type="EMBL" id="KJA09871.1"/>
    </source>
</evidence>
<dbReference type="PANTHER" id="PTHR43877">
    <property type="entry name" value="AMINOALKYLPHOSPHONATE N-ACETYLTRANSFERASE-RELATED-RELATED"/>
    <property type="match status" value="1"/>
</dbReference>
<keyword evidence="2" id="KW-0012">Acyltransferase</keyword>
<keyword evidence="5" id="KW-1185">Reference proteome</keyword>